<dbReference type="PROSITE" id="PS50920">
    <property type="entry name" value="SOLCAR"/>
    <property type="match status" value="3"/>
</dbReference>
<organism evidence="12 13">
    <name type="scientific">Kwoniella heveanensis BCC8398</name>
    <dbReference type="NCBI Taxonomy" id="1296120"/>
    <lineage>
        <taxon>Eukaryota</taxon>
        <taxon>Fungi</taxon>
        <taxon>Dikarya</taxon>
        <taxon>Basidiomycota</taxon>
        <taxon>Agaricomycotina</taxon>
        <taxon>Tremellomycetes</taxon>
        <taxon>Tremellales</taxon>
        <taxon>Cryptococcaceae</taxon>
        <taxon>Kwoniella</taxon>
    </lineage>
</organism>
<name>A0A1B9GS21_9TREE</name>
<keyword evidence="8 9" id="KW-0472">Membrane</keyword>
<dbReference type="Gene3D" id="1.50.40.10">
    <property type="entry name" value="Mitochondrial carrier domain"/>
    <property type="match status" value="1"/>
</dbReference>
<dbReference type="EMBL" id="KI669503">
    <property type="protein sequence ID" value="OCF33864.1"/>
    <property type="molecule type" value="Genomic_DNA"/>
</dbReference>
<protein>
    <submittedName>
        <fullName evidence="12">Mitochondrial ornithine carrier protein</fullName>
    </submittedName>
</protein>
<dbReference type="GO" id="GO:0031966">
    <property type="term" value="C:mitochondrial membrane"/>
    <property type="evidence" value="ECO:0007669"/>
    <property type="project" value="UniProtKB-SubCell"/>
</dbReference>
<accession>A0A1B9GS21</accession>
<reference evidence="13" key="2">
    <citation type="submission" date="2013-12" db="EMBL/GenBank/DDBJ databases">
        <title>Evolution of pathogenesis and genome organization in the Tremellales.</title>
        <authorList>
            <person name="Cuomo C."/>
            <person name="Litvintseva A."/>
            <person name="Heitman J."/>
            <person name="Chen Y."/>
            <person name="Sun S."/>
            <person name="Springer D."/>
            <person name="Dromer F."/>
            <person name="Young S."/>
            <person name="Zeng Q."/>
            <person name="Chapman S."/>
            <person name="Gujja S."/>
            <person name="Saif S."/>
            <person name="Birren B."/>
        </authorList>
    </citation>
    <scope>NUCLEOTIDE SEQUENCE [LARGE SCALE GENOMIC DNA]</scope>
    <source>
        <strain evidence="13">BCC8398</strain>
    </source>
</reference>
<evidence type="ECO:0000256" key="6">
    <source>
        <dbReference type="ARBA" id="ARBA00022989"/>
    </source>
</evidence>
<feature type="compositionally biased region" description="Low complexity" evidence="11">
    <location>
        <begin position="188"/>
        <end position="210"/>
    </location>
</feature>
<dbReference type="Proteomes" id="UP000092666">
    <property type="component" value="Unassembled WGS sequence"/>
</dbReference>
<dbReference type="GO" id="GO:0000064">
    <property type="term" value="F:L-ornithine transmembrane transporter activity"/>
    <property type="evidence" value="ECO:0007669"/>
    <property type="project" value="TreeGrafter"/>
</dbReference>
<evidence type="ECO:0000256" key="7">
    <source>
        <dbReference type="ARBA" id="ARBA00023128"/>
    </source>
</evidence>
<evidence type="ECO:0000256" key="2">
    <source>
        <dbReference type="ARBA" id="ARBA00006375"/>
    </source>
</evidence>
<evidence type="ECO:0000256" key="10">
    <source>
        <dbReference type="RuleBase" id="RU000488"/>
    </source>
</evidence>
<keyword evidence="7" id="KW-0496">Mitochondrion</keyword>
<feature type="repeat" description="Solcar" evidence="9">
    <location>
        <begin position="8"/>
        <end position="96"/>
    </location>
</feature>
<dbReference type="InterPro" id="IPR018108">
    <property type="entry name" value="MCP_transmembrane"/>
</dbReference>
<evidence type="ECO:0000256" key="1">
    <source>
        <dbReference type="ARBA" id="ARBA00004225"/>
    </source>
</evidence>
<proteinExistence type="inferred from homology"/>
<keyword evidence="13" id="KW-1185">Reference proteome</keyword>
<dbReference type="AlphaFoldDB" id="A0A1B9GS21"/>
<dbReference type="PANTHER" id="PTHR45624:SF31">
    <property type="entry name" value="MITOCHONDRIAL ORNITHINE TRANSPORTER 1"/>
    <property type="match status" value="1"/>
</dbReference>
<evidence type="ECO:0000256" key="9">
    <source>
        <dbReference type="PROSITE-ProRule" id="PRU00282"/>
    </source>
</evidence>
<feature type="repeat" description="Solcar" evidence="9">
    <location>
        <begin position="123"/>
        <end position="263"/>
    </location>
</feature>
<evidence type="ECO:0000313" key="13">
    <source>
        <dbReference type="Proteomes" id="UP000092666"/>
    </source>
</evidence>
<reference evidence="12 13" key="1">
    <citation type="submission" date="2013-07" db="EMBL/GenBank/DDBJ databases">
        <title>The Genome Sequence of Cryptococcus heveanensis BCC8398.</title>
        <authorList>
            <consortium name="The Broad Institute Genome Sequencing Platform"/>
            <person name="Cuomo C."/>
            <person name="Litvintseva A."/>
            <person name="Chen Y."/>
            <person name="Heitman J."/>
            <person name="Sun S."/>
            <person name="Springer D."/>
            <person name="Dromer F."/>
            <person name="Young S.K."/>
            <person name="Zeng Q."/>
            <person name="Gargeya S."/>
            <person name="Fitzgerald M."/>
            <person name="Abouelleil A."/>
            <person name="Alvarado L."/>
            <person name="Berlin A.M."/>
            <person name="Chapman S.B."/>
            <person name="Dewar J."/>
            <person name="Goldberg J."/>
            <person name="Griggs A."/>
            <person name="Gujja S."/>
            <person name="Hansen M."/>
            <person name="Howarth C."/>
            <person name="Imamovic A."/>
            <person name="Larimer J."/>
            <person name="McCowan C."/>
            <person name="Murphy C."/>
            <person name="Pearson M."/>
            <person name="Priest M."/>
            <person name="Roberts A."/>
            <person name="Saif S."/>
            <person name="Shea T."/>
            <person name="Sykes S."/>
            <person name="Wortman J."/>
            <person name="Nusbaum C."/>
            <person name="Birren B."/>
        </authorList>
    </citation>
    <scope>NUCLEOTIDE SEQUENCE [LARGE SCALE GENOMIC DNA]</scope>
    <source>
        <strain evidence="12 13">BCC8398</strain>
    </source>
</reference>
<dbReference type="GO" id="GO:1990575">
    <property type="term" value="P:mitochondrial L-ornithine transmembrane transport"/>
    <property type="evidence" value="ECO:0007669"/>
    <property type="project" value="TreeGrafter"/>
</dbReference>
<keyword evidence="5" id="KW-0677">Repeat</keyword>
<dbReference type="InterPro" id="IPR023395">
    <property type="entry name" value="MCP_dom_sf"/>
</dbReference>
<keyword evidence="3 10" id="KW-0813">Transport</keyword>
<dbReference type="SUPFAM" id="SSF103506">
    <property type="entry name" value="Mitochondrial carrier"/>
    <property type="match status" value="1"/>
</dbReference>
<feature type="repeat" description="Solcar" evidence="9">
    <location>
        <begin position="291"/>
        <end position="380"/>
    </location>
</feature>
<keyword evidence="4 9" id="KW-0812">Transmembrane</keyword>
<dbReference type="Pfam" id="PF00153">
    <property type="entry name" value="Mito_carr"/>
    <property type="match status" value="4"/>
</dbReference>
<dbReference type="InterPro" id="IPR050567">
    <property type="entry name" value="Mitochondrial_Carrier"/>
</dbReference>
<evidence type="ECO:0000256" key="8">
    <source>
        <dbReference type="ARBA" id="ARBA00023136"/>
    </source>
</evidence>
<dbReference type="OrthoDB" id="2139348at2759"/>
<gene>
    <name evidence="12" type="ORF">I316_04576</name>
</gene>
<feature type="region of interest" description="Disordered" evidence="11">
    <location>
        <begin position="166"/>
        <end position="210"/>
    </location>
</feature>
<evidence type="ECO:0000256" key="3">
    <source>
        <dbReference type="ARBA" id="ARBA00022448"/>
    </source>
</evidence>
<evidence type="ECO:0000313" key="12">
    <source>
        <dbReference type="EMBL" id="OCF33864.1"/>
    </source>
</evidence>
<evidence type="ECO:0000256" key="5">
    <source>
        <dbReference type="ARBA" id="ARBA00022737"/>
    </source>
</evidence>
<evidence type="ECO:0000256" key="4">
    <source>
        <dbReference type="ARBA" id="ARBA00022692"/>
    </source>
</evidence>
<evidence type="ECO:0000256" key="11">
    <source>
        <dbReference type="SAM" id="MobiDB-lite"/>
    </source>
</evidence>
<comment type="subcellular location">
    <subcellularLocation>
        <location evidence="1">Mitochondrion membrane</location>
        <topology evidence="1">Multi-pass membrane protein</topology>
    </subcellularLocation>
</comment>
<keyword evidence="6" id="KW-1133">Transmembrane helix</keyword>
<dbReference type="PANTHER" id="PTHR45624">
    <property type="entry name" value="MITOCHONDRIAL BASIC AMINO ACIDS TRANSPORTER-RELATED"/>
    <property type="match status" value="1"/>
</dbReference>
<sequence length="387" mass="40574">MGAEQGQSNALEDITFGSAAGMIAKVFEHPFDLVKVRLQSQPTDRALTYKGPWDCFKKTSAKEGFFGLYRGLSAPLAGAAMENATLFVCYNKWKDLLLAINPDGGAGGVGVVSGKGKGKAREMTMGELAIAGGGAGFMASFVLTPIELVKCRMQVQMLTREGSISSAASPLSAKPDPGAHPFATTPHVAASASSSSARPVPSAPLPSVAASASMRPQGPFSLIGDIVRQNGLKGLWLGQTGTLFRETGGSAAWFAMYEYAARHFVSQHQTKINAGEESSKTADGIATKSDLKKWELMLSGAMAGVAYTVTLFPADSIKSAIQTQAELNPGVRPPSFAQMAKTIFRSRGFAGLYAGCGVTVCKSAPSSAIIFAIYETLESNFGGFLSR</sequence>
<comment type="similarity">
    <text evidence="2 10">Belongs to the mitochondrial carrier (TC 2.A.29) family.</text>
</comment>
<dbReference type="STRING" id="1296120.A0A1B9GS21"/>